<evidence type="ECO:0000313" key="5">
    <source>
        <dbReference type="Proteomes" id="UP000567795"/>
    </source>
</evidence>
<evidence type="ECO:0000313" key="4">
    <source>
        <dbReference type="EMBL" id="NYI06071.1"/>
    </source>
</evidence>
<gene>
    <name evidence="4" type="ORF">FHU37_003014</name>
</gene>
<dbReference type="CDD" id="cd12797">
    <property type="entry name" value="M23_peptidase"/>
    <property type="match status" value="1"/>
</dbReference>
<keyword evidence="1" id="KW-0812">Transmembrane</keyword>
<feature type="domain" description="Phage tail tape measure protein" evidence="3">
    <location>
        <begin position="114"/>
        <end position="307"/>
    </location>
</feature>
<name>A0A853A5V6_9ACTN</name>
<keyword evidence="1" id="KW-0472">Membrane</keyword>
<dbReference type="PANTHER" id="PTHR21666">
    <property type="entry name" value="PEPTIDASE-RELATED"/>
    <property type="match status" value="1"/>
</dbReference>
<sequence>MPAPEIAVAYVSIVPEVQGFAQQLRESVVGPADAAGADAGQAAGTSLRDRLRAGAAAAGVIAGALIVQGITEAIDQAKIANRLQAQLRTTEPVARRQGELAGRLYTRGITENVQQGADAIRSVMQSGIAPPDATNAQLEQIATKAADVANVFEQDLSQVTNAVSQMLRTGMAPNASYAFDVITVGLQSGANKADDLLDTFNEYSTQFRKLGLDGASSLGIINQLVTAGARDSDIAADALKEFSIRAVDMSTTSIDAYEALGLNGEQMSAHIARGGEDARRGLDTVIEGLKAMTDPLAREAAAVGLFGTQAEDLGEALFAMDVSSAAASLGDFSGAAQEMGSTLRSGPAHEIEVFTRTLKQEFTEAVGGTVLPALGEFVHASIAVKDATTGAIGAVRDAMPWIAPLAVAVGGLTLALNANAIASGLASLALAGLRGIIIISAAATNGLAIAQGILNAVMALNPITLVVIAIAALVTGLVMAYNESETFRAIVQKAWEGIQTAVSYAWDKVLKPVFDLFAQIIQWLYNKIIKPILGLIVIYFKVWWTGIKLYINFVIGIFKLLGLAALWLYDNAVKPAFDWISDKAKWLWHNAIKPVIGWIVDQFNRFGEKAKELYNRYVRPAFDDISNKVSGVWNDKVKPAFSAMRDAVGRVADSFTKAKDAIAKQWQKVEQIAEDPVSFLINTVYNGGIVPMWNKVAGAFGAPKLSEFHPEGFASGGILPGYTPGRDVHLAALSGGEAVMRPEWTRGVGAGYVHAMNRIARTRGVSGVRQAMGGGIPAFADGGIFGWIGNAASGAWDTIKETTSWLGNSLLSSARAGVNAIVNPLVNLIPGADTQFGQMIRGIPSRAIDAIFDFSEDADSRLSSLKWLKPVDAPIGTPYGQAGSMWASGYHTGTDFPAPTGTLVRAVASGVVSAVGSTGPYGNHVRVDHPGGLGSLYAHLSSIAVRVGEGIGRGSLIGRVGSTGNSSGPHLHLEAFRNGARLNPATLFDDGGWLRPGVTPVVNKTGRPEAILTADQWNSMTSRNGGLQAGDRLVLTIDGRTELEAYVDRRASNVIDRNIIDPTFQGRMI</sequence>
<dbReference type="InterPro" id="IPR011055">
    <property type="entry name" value="Dup_hybrid_motif"/>
</dbReference>
<accession>A0A853A5V6</accession>
<reference evidence="4 5" key="1">
    <citation type="submission" date="2020-07" db="EMBL/GenBank/DDBJ databases">
        <title>Sequencing the genomes of 1000 actinobacteria strains.</title>
        <authorList>
            <person name="Klenk H.-P."/>
        </authorList>
    </citation>
    <scope>NUCLEOTIDE SEQUENCE [LARGE SCALE GENOMIC DNA]</scope>
    <source>
        <strain evidence="4 5">DSM 42178</strain>
    </source>
</reference>
<comment type="caution">
    <text evidence="4">The sequence shown here is derived from an EMBL/GenBank/DDBJ whole genome shotgun (WGS) entry which is preliminary data.</text>
</comment>
<dbReference type="Pfam" id="PF01551">
    <property type="entry name" value="Peptidase_M23"/>
    <property type="match status" value="1"/>
</dbReference>
<evidence type="ECO:0000259" key="2">
    <source>
        <dbReference type="Pfam" id="PF01551"/>
    </source>
</evidence>
<dbReference type="Pfam" id="PF10145">
    <property type="entry name" value="PhageMin_Tail"/>
    <property type="match status" value="1"/>
</dbReference>
<dbReference type="InterPro" id="IPR016047">
    <property type="entry name" value="M23ase_b-sheet_dom"/>
</dbReference>
<dbReference type="PANTHER" id="PTHR21666:SF270">
    <property type="entry name" value="MUREIN HYDROLASE ACTIVATOR ENVC"/>
    <property type="match status" value="1"/>
</dbReference>
<dbReference type="Proteomes" id="UP000567795">
    <property type="component" value="Unassembled WGS sequence"/>
</dbReference>
<dbReference type="InterPro" id="IPR010090">
    <property type="entry name" value="Phage_tape_meas"/>
</dbReference>
<protein>
    <submittedName>
        <fullName evidence="4">Phage-related minor tail protein</fullName>
    </submittedName>
</protein>
<keyword evidence="1" id="KW-1133">Transmembrane helix</keyword>
<dbReference type="InterPro" id="IPR050570">
    <property type="entry name" value="Cell_wall_metabolism_enzyme"/>
</dbReference>
<dbReference type="GO" id="GO:0004222">
    <property type="term" value="F:metalloendopeptidase activity"/>
    <property type="evidence" value="ECO:0007669"/>
    <property type="project" value="TreeGrafter"/>
</dbReference>
<feature type="transmembrane region" description="Helical" evidence="1">
    <location>
        <begin position="550"/>
        <end position="569"/>
    </location>
</feature>
<organism evidence="4 5">
    <name type="scientific">Allostreptomyces psammosilenae</name>
    <dbReference type="NCBI Taxonomy" id="1892865"/>
    <lineage>
        <taxon>Bacteria</taxon>
        <taxon>Bacillati</taxon>
        <taxon>Actinomycetota</taxon>
        <taxon>Actinomycetes</taxon>
        <taxon>Kitasatosporales</taxon>
        <taxon>Streptomycetaceae</taxon>
        <taxon>Allostreptomyces</taxon>
    </lineage>
</organism>
<feature type="transmembrane region" description="Helical" evidence="1">
    <location>
        <begin position="398"/>
        <end position="416"/>
    </location>
</feature>
<keyword evidence="5" id="KW-1185">Reference proteome</keyword>
<feature type="transmembrane region" description="Helical" evidence="1">
    <location>
        <begin position="459"/>
        <end position="481"/>
    </location>
</feature>
<feature type="domain" description="M23ase beta-sheet core" evidence="2">
    <location>
        <begin position="890"/>
        <end position="984"/>
    </location>
</feature>
<dbReference type="EMBL" id="JACBZD010000001">
    <property type="protein sequence ID" value="NYI06071.1"/>
    <property type="molecule type" value="Genomic_DNA"/>
</dbReference>
<dbReference type="Gene3D" id="2.70.70.10">
    <property type="entry name" value="Glucose Permease (Domain IIA)"/>
    <property type="match status" value="1"/>
</dbReference>
<dbReference type="SUPFAM" id="SSF51261">
    <property type="entry name" value="Duplicated hybrid motif"/>
    <property type="match status" value="1"/>
</dbReference>
<evidence type="ECO:0000256" key="1">
    <source>
        <dbReference type="SAM" id="Phobius"/>
    </source>
</evidence>
<proteinExistence type="predicted"/>
<feature type="transmembrane region" description="Helical" evidence="1">
    <location>
        <begin position="428"/>
        <end position="453"/>
    </location>
</feature>
<dbReference type="AlphaFoldDB" id="A0A853A5V6"/>
<dbReference type="RefSeq" id="WP_179814705.1">
    <property type="nucleotide sequence ID" value="NZ_JACBZD010000001.1"/>
</dbReference>
<evidence type="ECO:0000259" key="3">
    <source>
        <dbReference type="Pfam" id="PF10145"/>
    </source>
</evidence>